<organism evidence="2 3">
    <name type="scientific">Theileria orientalis</name>
    <dbReference type="NCBI Taxonomy" id="68886"/>
    <lineage>
        <taxon>Eukaryota</taxon>
        <taxon>Sar</taxon>
        <taxon>Alveolata</taxon>
        <taxon>Apicomplexa</taxon>
        <taxon>Aconoidasida</taxon>
        <taxon>Piroplasmida</taxon>
        <taxon>Theileriidae</taxon>
        <taxon>Theileria</taxon>
    </lineage>
</organism>
<protein>
    <submittedName>
        <fullName evidence="2">Uncharacterized protein</fullName>
    </submittedName>
</protein>
<evidence type="ECO:0000256" key="1">
    <source>
        <dbReference type="SAM" id="Phobius"/>
    </source>
</evidence>
<sequence>MKTQRIYIFYYIAIFLSFFYFKYISLLKNERNPINIKRLNLLKGLETRPFENKFYVYHDNYHLSKKVSIKLNQFISVNGLASSLSHVESYGSDYQADDFTHSTLEEITSLNKPFIVVVKNSGSVIKDLDFNVTIKGGNTLIFTLLKNYIYTEQACERMFALIKRLFINDDYTRLRSTLDVNFVLLSSEGRVYWDFKAMMNEYLNNLIACFSLFHDVNLHSRVVSNIDLYSKLSTTTSVVKVECDSTEIVVDTDNVPSFSQTTDEKLNTEFFNFFEALGNVDVAIKDNHYFRNSLNFYLVLSDKPTFIKDPMTEENRQSFTIGNLGVFLFTTLDELRGGDNSGTHVLSDSEITQVLSSWVPHVRRLYDLPATKSEIALSLANPDEKMRAELDDKYVLSSKSDIELKFSIQFQDPVGMAFYGFEVHKLAKSLVLSYVKASFENLAKVADLTKVSYNTQVPKSTVQHVNNSLDALEYLMGKKELDDTYLNQMDKNQRLLLMAKYAFLESLEALSDDQMFNKNVLSYEHQLAVFMCDVFPFAFPVLVYMLKLIVGRLKNK</sequence>
<dbReference type="Pfam" id="PF10510">
    <property type="entry name" value="PIG-S"/>
    <property type="match status" value="1"/>
</dbReference>
<accession>A0A976MC90</accession>
<feature type="transmembrane region" description="Helical" evidence="1">
    <location>
        <begin position="7"/>
        <end position="26"/>
    </location>
</feature>
<dbReference type="InterPro" id="IPR019540">
    <property type="entry name" value="PtdIno-glycan_biosynth_class_S"/>
</dbReference>
<evidence type="ECO:0000313" key="2">
    <source>
        <dbReference type="EMBL" id="UKK01615.2"/>
    </source>
</evidence>
<name>A0A976MC90_THEOR</name>
<keyword evidence="1" id="KW-0472">Membrane</keyword>
<keyword evidence="1" id="KW-1133">Transmembrane helix</keyword>
<feature type="transmembrane region" description="Helical" evidence="1">
    <location>
        <begin position="527"/>
        <end position="550"/>
    </location>
</feature>
<dbReference type="GO" id="GO:0016255">
    <property type="term" value="P:attachment of GPI anchor to protein"/>
    <property type="evidence" value="ECO:0007669"/>
    <property type="project" value="InterPro"/>
</dbReference>
<dbReference type="Proteomes" id="UP000244811">
    <property type="component" value="Chromosome 3"/>
</dbReference>
<evidence type="ECO:0000313" key="3">
    <source>
        <dbReference type="Proteomes" id="UP000244811"/>
    </source>
</evidence>
<dbReference type="GO" id="GO:0042765">
    <property type="term" value="C:GPI-anchor transamidase complex"/>
    <property type="evidence" value="ECO:0007669"/>
    <property type="project" value="InterPro"/>
</dbReference>
<gene>
    <name evidence="2" type="ORF">MACK_002433</name>
</gene>
<dbReference type="AlphaFoldDB" id="A0A976MC90"/>
<proteinExistence type="predicted"/>
<keyword evidence="1" id="KW-0812">Transmembrane</keyword>
<reference evidence="2" key="1">
    <citation type="submission" date="2022-07" db="EMBL/GenBank/DDBJ databases">
        <title>Evaluation of T. orientalis genome assembly methods using nanopore sequencing and analysis of variation between genomes.</title>
        <authorList>
            <person name="Yam J."/>
            <person name="Micallef M.L."/>
            <person name="Liu M."/>
            <person name="Djordjevic S.P."/>
            <person name="Bogema D.R."/>
            <person name="Jenkins C."/>
        </authorList>
    </citation>
    <scope>NUCLEOTIDE SEQUENCE</scope>
    <source>
        <strain evidence="2">Goon Nure</strain>
    </source>
</reference>
<dbReference type="EMBL" id="CP056070">
    <property type="protein sequence ID" value="UKK01615.2"/>
    <property type="molecule type" value="Genomic_DNA"/>
</dbReference>